<accession>A0ABR0QNY3</accession>
<sequence>MWCLLNALGEHVATNERERFLLHETLANSKITIDRTEIIDGVMKVLDKINAHPAPTQHRVELLVIGSSISGLNMEIVTSGVVLDTYLACMTVVSRTLRRFVIGHDLCKHLSLQMFPQLSRVDHVNKLGGSTKGHARVGSSNFMQWEALEREHRAYAFLGRCCLSTTVGDCISEATIASSTDNYLWENICNTLEPRDRVARTASYWSSKGQKNPVVPETLTYRLIADLYVVTEIKIRPFQAYFQFGYLIYSAKSVRFLMGHIKDADESCHDSGTDRFAWTYTSQEFEMAQENCLQTFKLPESCQDSGADRI</sequence>
<protein>
    <submittedName>
        <fullName evidence="1">Uncharacterized protein</fullName>
    </submittedName>
</protein>
<reference evidence="1 2" key="1">
    <citation type="submission" date="2023-03" db="EMBL/GenBank/DDBJ databases">
        <title>WGS of Gossypium arboreum.</title>
        <authorList>
            <person name="Yu D."/>
        </authorList>
    </citation>
    <scope>NUCLEOTIDE SEQUENCE [LARGE SCALE GENOMIC DNA]</scope>
    <source>
        <tissue evidence="1">Leaf</tissue>
    </source>
</reference>
<keyword evidence="2" id="KW-1185">Reference proteome</keyword>
<name>A0ABR0QNY3_GOSAR</name>
<dbReference type="PANTHER" id="PTHR39741:SF14">
    <property type="entry name" value="F-BOX DOMAIN-CONTAINING PROTEIN"/>
    <property type="match status" value="1"/>
</dbReference>
<proteinExistence type="predicted"/>
<evidence type="ECO:0000313" key="1">
    <source>
        <dbReference type="EMBL" id="KAK5840724.1"/>
    </source>
</evidence>
<organism evidence="1 2">
    <name type="scientific">Gossypium arboreum</name>
    <name type="common">Tree cotton</name>
    <name type="synonym">Gossypium nanking</name>
    <dbReference type="NCBI Taxonomy" id="29729"/>
    <lineage>
        <taxon>Eukaryota</taxon>
        <taxon>Viridiplantae</taxon>
        <taxon>Streptophyta</taxon>
        <taxon>Embryophyta</taxon>
        <taxon>Tracheophyta</taxon>
        <taxon>Spermatophyta</taxon>
        <taxon>Magnoliopsida</taxon>
        <taxon>eudicotyledons</taxon>
        <taxon>Gunneridae</taxon>
        <taxon>Pentapetalae</taxon>
        <taxon>rosids</taxon>
        <taxon>malvids</taxon>
        <taxon>Malvales</taxon>
        <taxon>Malvaceae</taxon>
        <taxon>Malvoideae</taxon>
        <taxon>Gossypium</taxon>
    </lineage>
</organism>
<evidence type="ECO:0000313" key="2">
    <source>
        <dbReference type="Proteomes" id="UP001358586"/>
    </source>
</evidence>
<gene>
    <name evidence="1" type="ORF">PVK06_009627</name>
</gene>
<dbReference type="EMBL" id="JARKNE010000003">
    <property type="protein sequence ID" value="KAK5840724.1"/>
    <property type="molecule type" value="Genomic_DNA"/>
</dbReference>
<dbReference type="PANTHER" id="PTHR39741">
    <property type="entry name" value="F-BOX DOMAIN CONTAINING PROTEIN, EXPRESSED"/>
    <property type="match status" value="1"/>
</dbReference>
<comment type="caution">
    <text evidence="1">The sequence shown here is derived from an EMBL/GenBank/DDBJ whole genome shotgun (WGS) entry which is preliminary data.</text>
</comment>
<dbReference type="Proteomes" id="UP001358586">
    <property type="component" value="Chromosome 3"/>
</dbReference>
<dbReference type="InterPro" id="IPR055336">
    <property type="entry name" value="At4g00755-like"/>
</dbReference>